<dbReference type="PANTHER" id="PTHR12428">
    <property type="entry name" value="OXA1"/>
    <property type="match status" value="1"/>
</dbReference>
<sequence>MTLDPLYRAVAWILVQIHSGLTFLGIDPDSGWAWGGSIVLLTVLMRILIFPLFVKQIQSSRKMQALNPQIQALRKKYKNDKQRLNQETMKLYQENGANPISGCLPLLVQFPIFISLFNVLNKMATAKEGNGSHGISEELVDSANHASIFGASISDSFLKAWGTSTSGVIICAIAVIISSTTTFLTMRSSMSRQPPMDPDNPMATAQKMMVWLAPVFGLFGLGFPLGVLLYWVTSNTWTLAQSHYIYKRYPMPLPGDAKDADTKSAKGDAKSVKGGAKKAETPATGGLLKKRRAAEAATAAEIRKEGPQVVRKQPTRQSRSKRSGSSKR</sequence>
<dbReference type="EMBL" id="BAAATZ010000002">
    <property type="protein sequence ID" value="GAA2718947.1"/>
    <property type="molecule type" value="Genomic_DNA"/>
</dbReference>
<evidence type="ECO:0000256" key="8">
    <source>
        <dbReference type="ARBA" id="ARBA00022989"/>
    </source>
</evidence>
<feature type="compositionally biased region" description="Basic residues" evidence="18">
    <location>
        <begin position="318"/>
        <end position="328"/>
    </location>
</feature>
<protein>
    <recommendedName>
        <fullName evidence="3">Membrane protein insertase YidC</fullName>
    </recommendedName>
    <alternativeName>
        <fullName evidence="15">Foldase YidC</fullName>
    </alternativeName>
    <alternativeName>
        <fullName evidence="14">Membrane integrase YidC</fullName>
    </alternativeName>
    <alternativeName>
        <fullName evidence="13">Membrane protein YidC</fullName>
    </alternativeName>
</protein>
<dbReference type="NCBIfam" id="TIGR03592">
    <property type="entry name" value="yidC_oxa1_cterm"/>
    <property type="match status" value="1"/>
</dbReference>
<comment type="subunit">
    <text evidence="12">Interacts with the Sec translocase complex via SecD. Specifically interacts with transmembrane segments of nascent integral membrane proteins during membrane integration.</text>
</comment>
<evidence type="ECO:0000256" key="9">
    <source>
        <dbReference type="ARBA" id="ARBA00023136"/>
    </source>
</evidence>
<dbReference type="PRINTS" id="PR00701">
    <property type="entry name" value="60KDINNERMP"/>
</dbReference>
<keyword evidence="4" id="KW-0813">Transport</keyword>
<evidence type="ECO:0000256" key="5">
    <source>
        <dbReference type="ARBA" id="ARBA00022475"/>
    </source>
</evidence>
<keyword evidence="5" id="KW-1003">Cell membrane</keyword>
<evidence type="ECO:0000256" key="6">
    <source>
        <dbReference type="ARBA" id="ARBA00022692"/>
    </source>
</evidence>
<evidence type="ECO:0000313" key="21">
    <source>
        <dbReference type="EMBL" id="GAA2718947.1"/>
    </source>
</evidence>
<keyword evidence="7" id="KW-0653">Protein transport</keyword>
<accession>A0ABN3TUR4</accession>
<feature type="transmembrane region" description="Helical" evidence="19">
    <location>
        <begin position="32"/>
        <end position="54"/>
    </location>
</feature>
<name>A0ABN3TUR4_9ACTN</name>
<evidence type="ECO:0000256" key="10">
    <source>
        <dbReference type="ARBA" id="ARBA00023186"/>
    </source>
</evidence>
<dbReference type="RefSeq" id="WP_344448252.1">
    <property type="nucleotide sequence ID" value="NZ_BAAATZ010000002.1"/>
</dbReference>
<proteinExistence type="inferred from homology"/>
<evidence type="ECO:0000313" key="22">
    <source>
        <dbReference type="Proteomes" id="UP001501842"/>
    </source>
</evidence>
<evidence type="ECO:0000256" key="15">
    <source>
        <dbReference type="ARBA" id="ARBA00033342"/>
    </source>
</evidence>
<dbReference type="InterPro" id="IPR028055">
    <property type="entry name" value="YidC/Oxa/ALB_C"/>
</dbReference>
<feature type="region of interest" description="Disordered" evidence="18">
    <location>
        <begin position="257"/>
        <end position="328"/>
    </location>
</feature>
<dbReference type="CDD" id="cd20070">
    <property type="entry name" value="5TM_YidC_Alb3"/>
    <property type="match status" value="1"/>
</dbReference>
<evidence type="ECO:0000259" key="20">
    <source>
        <dbReference type="Pfam" id="PF02096"/>
    </source>
</evidence>
<evidence type="ECO:0000256" key="2">
    <source>
        <dbReference type="ARBA" id="ARBA00010527"/>
    </source>
</evidence>
<evidence type="ECO:0000256" key="19">
    <source>
        <dbReference type="SAM" id="Phobius"/>
    </source>
</evidence>
<evidence type="ECO:0000256" key="1">
    <source>
        <dbReference type="ARBA" id="ARBA00004651"/>
    </source>
</evidence>
<feature type="domain" description="Membrane insertase YidC/Oxa/ALB C-terminal" evidence="20">
    <location>
        <begin position="34"/>
        <end position="247"/>
    </location>
</feature>
<comment type="function">
    <text evidence="11">Required for the insertion and/or proper folding and/or complex formation of integral membrane proteins into the membrane. Involved in integration of membrane proteins that insert both dependently and independently of the Sec translocase complex, as well as at least some lipoproteins. Aids folding of multispanning membrane proteins.</text>
</comment>
<comment type="caution">
    <text evidence="21">The sequence shown here is derived from an EMBL/GenBank/DDBJ whole genome shotgun (WGS) entry which is preliminary data.</text>
</comment>
<keyword evidence="6 16" id="KW-0812">Transmembrane</keyword>
<evidence type="ECO:0000256" key="11">
    <source>
        <dbReference type="ARBA" id="ARBA00025034"/>
    </source>
</evidence>
<reference evidence="21 22" key="1">
    <citation type="journal article" date="2019" name="Int. J. Syst. Evol. Microbiol.">
        <title>The Global Catalogue of Microorganisms (GCM) 10K type strain sequencing project: providing services to taxonomists for standard genome sequencing and annotation.</title>
        <authorList>
            <consortium name="The Broad Institute Genomics Platform"/>
            <consortium name="The Broad Institute Genome Sequencing Center for Infectious Disease"/>
            <person name="Wu L."/>
            <person name="Ma J."/>
        </authorList>
    </citation>
    <scope>NUCLEOTIDE SEQUENCE [LARGE SCALE GENOMIC DNA]</scope>
    <source>
        <strain evidence="21 22">JCM 8201</strain>
    </source>
</reference>
<comment type="similarity">
    <text evidence="2">Belongs to the OXA1/ALB3/YidC family. Type 1 subfamily.</text>
</comment>
<dbReference type="InterPro" id="IPR001708">
    <property type="entry name" value="YidC/ALB3/OXA1/COX18"/>
</dbReference>
<evidence type="ECO:0000256" key="4">
    <source>
        <dbReference type="ARBA" id="ARBA00022448"/>
    </source>
</evidence>
<evidence type="ECO:0000256" key="3">
    <source>
        <dbReference type="ARBA" id="ARBA00015325"/>
    </source>
</evidence>
<dbReference type="Pfam" id="PF02096">
    <property type="entry name" value="60KD_IMP"/>
    <property type="match status" value="1"/>
</dbReference>
<evidence type="ECO:0000256" key="7">
    <source>
        <dbReference type="ARBA" id="ARBA00022927"/>
    </source>
</evidence>
<keyword evidence="8 19" id="KW-1133">Transmembrane helix</keyword>
<evidence type="ECO:0000256" key="13">
    <source>
        <dbReference type="ARBA" id="ARBA00031538"/>
    </source>
</evidence>
<evidence type="ECO:0000256" key="12">
    <source>
        <dbReference type="ARBA" id="ARBA00026028"/>
    </source>
</evidence>
<keyword evidence="17" id="KW-0175">Coiled coil</keyword>
<keyword evidence="22" id="KW-1185">Reference proteome</keyword>
<comment type="subcellular location">
    <subcellularLocation>
        <location evidence="1">Cell membrane</location>
        <topology evidence="1">Multi-pass membrane protein</topology>
    </subcellularLocation>
    <subcellularLocation>
        <location evidence="16">Membrane</location>
        <topology evidence="16">Multi-pass membrane protein</topology>
    </subcellularLocation>
</comment>
<dbReference type="NCBIfam" id="NF002350">
    <property type="entry name" value="PRK01315.1"/>
    <property type="match status" value="1"/>
</dbReference>
<dbReference type="InterPro" id="IPR047196">
    <property type="entry name" value="YidC_ALB_C"/>
</dbReference>
<evidence type="ECO:0000256" key="18">
    <source>
        <dbReference type="SAM" id="MobiDB-lite"/>
    </source>
</evidence>
<organism evidence="21 22">
    <name type="scientific">Actinocorallia aurantiaca</name>
    <dbReference type="NCBI Taxonomy" id="46204"/>
    <lineage>
        <taxon>Bacteria</taxon>
        <taxon>Bacillati</taxon>
        <taxon>Actinomycetota</taxon>
        <taxon>Actinomycetes</taxon>
        <taxon>Streptosporangiales</taxon>
        <taxon>Thermomonosporaceae</taxon>
        <taxon>Actinocorallia</taxon>
    </lineage>
</organism>
<feature type="coiled-coil region" evidence="17">
    <location>
        <begin position="67"/>
        <end position="94"/>
    </location>
</feature>
<dbReference type="PANTHER" id="PTHR12428:SF65">
    <property type="entry name" value="CYTOCHROME C OXIDASE ASSEMBLY PROTEIN COX18, MITOCHONDRIAL"/>
    <property type="match status" value="1"/>
</dbReference>
<feature type="compositionally biased region" description="Basic and acidic residues" evidence="18">
    <location>
        <begin position="257"/>
        <end position="271"/>
    </location>
</feature>
<keyword evidence="10" id="KW-0143">Chaperone</keyword>
<keyword evidence="9 19" id="KW-0472">Membrane</keyword>
<evidence type="ECO:0000256" key="14">
    <source>
        <dbReference type="ARBA" id="ARBA00033245"/>
    </source>
</evidence>
<feature type="transmembrane region" description="Helical" evidence="19">
    <location>
        <begin position="208"/>
        <end position="232"/>
    </location>
</feature>
<evidence type="ECO:0000256" key="17">
    <source>
        <dbReference type="SAM" id="Coils"/>
    </source>
</evidence>
<gene>
    <name evidence="21" type="ORF">GCM10010439_03230</name>
</gene>
<evidence type="ECO:0000256" key="16">
    <source>
        <dbReference type="RuleBase" id="RU003945"/>
    </source>
</evidence>
<feature type="transmembrane region" description="Helical" evidence="19">
    <location>
        <begin position="167"/>
        <end position="187"/>
    </location>
</feature>
<dbReference type="Proteomes" id="UP001501842">
    <property type="component" value="Unassembled WGS sequence"/>
</dbReference>